<feature type="domain" description="HTH crp-type" evidence="2">
    <location>
        <begin position="13"/>
        <end position="70"/>
    </location>
</feature>
<dbReference type="InterPro" id="IPR000600">
    <property type="entry name" value="ROK"/>
</dbReference>
<evidence type="ECO:0000256" key="1">
    <source>
        <dbReference type="ARBA" id="ARBA00006479"/>
    </source>
</evidence>
<name>A0ABQ6CIA1_9HYPH</name>
<dbReference type="Gene3D" id="3.30.420.40">
    <property type="match status" value="2"/>
</dbReference>
<keyword evidence="4" id="KW-1185">Reference proteome</keyword>
<dbReference type="PROSITE" id="PS01125">
    <property type="entry name" value="ROK"/>
    <property type="match status" value="1"/>
</dbReference>
<accession>A0ABQ6CIA1</accession>
<dbReference type="InterPro" id="IPR000835">
    <property type="entry name" value="HTH_MarR-typ"/>
</dbReference>
<dbReference type="Pfam" id="PF01047">
    <property type="entry name" value="MarR"/>
    <property type="match status" value="1"/>
</dbReference>
<evidence type="ECO:0000259" key="2">
    <source>
        <dbReference type="SMART" id="SM00419"/>
    </source>
</evidence>
<comment type="similarity">
    <text evidence="1">Belongs to the ROK (NagC/XylR) family.</text>
</comment>
<dbReference type="Pfam" id="PF00480">
    <property type="entry name" value="ROK"/>
    <property type="match status" value="1"/>
</dbReference>
<dbReference type="InterPro" id="IPR036390">
    <property type="entry name" value="WH_DNA-bd_sf"/>
</dbReference>
<sequence>MANQTLAKYVNELSILTMLRNRGVASRADIARRLSLTPATITRLISRLVERGLVKEAEAVQARGPKELGRPSVGLAINAEGAYFLGVEIAVDAVRFALIDLAAMTVTSTEMAIAPAHTPQSAVKVIAAYFKDLLRDDRYKKKLMSVGVTLPALVVRDGMVINFPAAGWNDVQFAQLLYKAIKTPCYIENDAHAAAFGEVYTQPAISSICTLYLWLGTGVGGAAIINNRLFRGAHGTAGLLGHVKVKTNGDRCSCGNNGCLESCTNLRALARSYYGPDKIPDGDLGSLPGHVAARAAAGEPAAQEAVAEMERCLTIGLTSIVSAFNPSVIILGGPMLPIFRHRAEALKAAIASGVLFGVTAPEIRMSQLGRFDCAIGAATIAHHNSFDLSRVTLLEPELHP</sequence>
<dbReference type="EMBL" id="BSPC01000026">
    <property type="protein sequence ID" value="GLS19978.1"/>
    <property type="molecule type" value="Genomic_DNA"/>
</dbReference>
<reference evidence="4" key="1">
    <citation type="journal article" date="2019" name="Int. J. Syst. Evol. Microbiol.">
        <title>The Global Catalogue of Microorganisms (GCM) 10K type strain sequencing project: providing services to taxonomists for standard genome sequencing and annotation.</title>
        <authorList>
            <consortium name="The Broad Institute Genomics Platform"/>
            <consortium name="The Broad Institute Genome Sequencing Center for Infectious Disease"/>
            <person name="Wu L."/>
            <person name="Ma J."/>
        </authorList>
    </citation>
    <scope>NUCLEOTIDE SEQUENCE [LARGE SCALE GENOMIC DNA]</scope>
    <source>
        <strain evidence="4">NBRC 101365</strain>
    </source>
</reference>
<dbReference type="RefSeq" id="WP_284313051.1">
    <property type="nucleotide sequence ID" value="NZ_BSPC01000026.1"/>
</dbReference>
<organism evidence="3 4">
    <name type="scientific">Labrys miyagiensis</name>
    <dbReference type="NCBI Taxonomy" id="346912"/>
    <lineage>
        <taxon>Bacteria</taxon>
        <taxon>Pseudomonadati</taxon>
        <taxon>Pseudomonadota</taxon>
        <taxon>Alphaproteobacteria</taxon>
        <taxon>Hyphomicrobiales</taxon>
        <taxon>Xanthobacteraceae</taxon>
        <taxon>Labrys</taxon>
    </lineage>
</organism>
<evidence type="ECO:0000313" key="3">
    <source>
        <dbReference type="EMBL" id="GLS19978.1"/>
    </source>
</evidence>
<dbReference type="InterPro" id="IPR012318">
    <property type="entry name" value="HTH_CRP"/>
</dbReference>
<dbReference type="InterPro" id="IPR036388">
    <property type="entry name" value="WH-like_DNA-bd_sf"/>
</dbReference>
<dbReference type="Gene3D" id="1.10.10.10">
    <property type="entry name" value="Winged helix-like DNA-binding domain superfamily/Winged helix DNA-binding domain"/>
    <property type="match status" value="1"/>
</dbReference>
<dbReference type="SUPFAM" id="SSF53067">
    <property type="entry name" value="Actin-like ATPase domain"/>
    <property type="match status" value="1"/>
</dbReference>
<evidence type="ECO:0000313" key="4">
    <source>
        <dbReference type="Proteomes" id="UP001156882"/>
    </source>
</evidence>
<dbReference type="SUPFAM" id="SSF46785">
    <property type="entry name" value="Winged helix' DNA-binding domain"/>
    <property type="match status" value="1"/>
</dbReference>
<proteinExistence type="inferred from homology"/>
<dbReference type="InterPro" id="IPR049874">
    <property type="entry name" value="ROK_cs"/>
</dbReference>
<dbReference type="PANTHER" id="PTHR18964">
    <property type="entry name" value="ROK (REPRESSOR, ORF, KINASE) FAMILY"/>
    <property type="match status" value="1"/>
</dbReference>
<dbReference type="InterPro" id="IPR043129">
    <property type="entry name" value="ATPase_NBD"/>
</dbReference>
<dbReference type="PANTHER" id="PTHR18964:SF149">
    <property type="entry name" value="BIFUNCTIONAL UDP-N-ACETYLGLUCOSAMINE 2-EPIMERASE_N-ACETYLMANNOSAMINE KINASE"/>
    <property type="match status" value="1"/>
</dbReference>
<gene>
    <name evidence="3" type="ORF">GCM10007874_29950</name>
</gene>
<dbReference type="Proteomes" id="UP001156882">
    <property type="component" value="Unassembled WGS sequence"/>
</dbReference>
<comment type="caution">
    <text evidence="3">The sequence shown here is derived from an EMBL/GenBank/DDBJ whole genome shotgun (WGS) entry which is preliminary data.</text>
</comment>
<dbReference type="SMART" id="SM00419">
    <property type="entry name" value="HTH_CRP"/>
    <property type="match status" value="1"/>
</dbReference>
<protein>
    <submittedName>
        <fullName evidence="3">Transcriptional regulator</fullName>
    </submittedName>
</protein>